<dbReference type="Gene3D" id="3.40.50.1110">
    <property type="entry name" value="SGNH hydrolase"/>
    <property type="match status" value="1"/>
</dbReference>
<dbReference type="EMBL" id="WSGM01000009">
    <property type="protein sequence ID" value="KAE9730180.1"/>
    <property type="molecule type" value="Genomic_DNA"/>
</dbReference>
<dbReference type="AlphaFoldDB" id="A0A6D0FZ20"/>
<name>A0A6D0FZ20_ECOLX</name>
<organism evidence="2 3">
    <name type="scientific">Escherichia coli</name>
    <dbReference type="NCBI Taxonomy" id="562"/>
    <lineage>
        <taxon>Bacteria</taxon>
        <taxon>Pseudomonadati</taxon>
        <taxon>Pseudomonadota</taxon>
        <taxon>Gammaproteobacteria</taxon>
        <taxon>Enterobacterales</taxon>
        <taxon>Enterobacteriaceae</taxon>
        <taxon>Escherichia</taxon>
    </lineage>
</organism>
<dbReference type="InterPro" id="IPR013830">
    <property type="entry name" value="SGNH_hydro"/>
</dbReference>
<dbReference type="InterPro" id="IPR036514">
    <property type="entry name" value="SGNH_hydro_sf"/>
</dbReference>
<dbReference type="SUPFAM" id="SSF52266">
    <property type="entry name" value="SGNH hydrolase"/>
    <property type="match status" value="1"/>
</dbReference>
<dbReference type="Pfam" id="PF13472">
    <property type="entry name" value="Lipase_GDSL_2"/>
    <property type="match status" value="1"/>
</dbReference>
<evidence type="ECO:0000313" key="3">
    <source>
        <dbReference type="Proteomes" id="UP000437875"/>
    </source>
</evidence>
<dbReference type="GO" id="GO:0016788">
    <property type="term" value="F:hydrolase activity, acting on ester bonds"/>
    <property type="evidence" value="ECO:0007669"/>
    <property type="project" value="UniProtKB-ARBA"/>
</dbReference>
<evidence type="ECO:0000259" key="1">
    <source>
        <dbReference type="Pfam" id="PF13472"/>
    </source>
</evidence>
<dbReference type="Proteomes" id="UP000437875">
    <property type="component" value="Unassembled WGS sequence"/>
</dbReference>
<proteinExistence type="predicted"/>
<keyword evidence="2" id="KW-0378">Hydrolase</keyword>
<gene>
    <name evidence="2" type="ORF">GP711_15950</name>
</gene>
<feature type="domain" description="SGNH hydrolase-type esterase" evidence="1">
    <location>
        <begin position="277"/>
        <end position="441"/>
    </location>
</feature>
<accession>A0A6D0FZ20</accession>
<dbReference type="RefSeq" id="WP_157702361.1">
    <property type="nucleotide sequence ID" value="NZ_WSGM01000009.1"/>
</dbReference>
<comment type="caution">
    <text evidence="2">The sequence shown here is derived from an EMBL/GenBank/DDBJ whole genome shotgun (WGS) entry which is preliminary data.</text>
</comment>
<protein>
    <submittedName>
        <fullName evidence="2">SGNH/GDSL hydrolase family protein</fullName>
    </submittedName>
</protein>
<dbReference type="CDD" id="cd00229">
    <property type="entry name" value="SGNH_hydrolase"/>
    <property type="match status" value="1"/>
</dbReference>
<sequence>MPMFVPLTAASETGKSEKRELSSWFSQVQRQQPVMMSAIPVMAEGDAPLCTLTKATGVSGVTIVSGGTGYAAGDNLTQESGVYAVPARIRVMSVDDAGAVTRAAVQLSGVYSQKPEEDEVSVTGGSGNGAVFRLTWNAGVATSIYNGKTTSRTDTSAFEYTGYSPKDSVSGYRGNGVQNGTQCIVEFISDAPVLDFRFVGGNGQYDLYVDGERIQKQSVKTDSSGSPYIYTVDWGNTVKLRHYRLCGINTGFGGIITGQAYTVMAPQGNRRPLAWQMGDSYTVGIGATQASYNDFRVMCDALGIDGIADGISGSGWTSTQDGRVPRERVRLKLGNITRQPQYVFLSLGYNDAPAGRTELLKTNFTESVAEIRRLCPLAKIIVIGPATPLGHTAQLDAVRTAIMECCTELNLPFVDVRNVVNSANKQLYTGSDLVHPSNDGHIFRGLQMAMRVSQFM</sequence>
<reference evidence="2 3" key="1">
    <citation type="submission" date="2019-10" db="EMBL/GenBank/DDBJ databases">
        <title>Antimicrobial-resistant enteric bacteria are widely distributed amongst people, animals and the environment in northern Tanzania.</title>
        <authorList>
            <person name="Subbiah M."/>
            <person name="Call D.R."/>
        </authorList>
    </citation>
    <scope>NUCLEOTIDE SEQUENCE [LARGE SCALE GENOMIC DNA]</scope>
    <source>
        <strain evidence="2 3">TzEc067</strain>
    </source>
</reference>
<evidence type="ECO:0000313" key="2">
    <source>
        <dbReference type="EMBL" id="KAE9730180.1"/>
    </source>
</evidence>